<sequence length="255" mass="28622">MTTPGDNSQTSINDTDMPLLAHLLELRNRLLRAVLSVLVVFISLIYWANDIYLMLAAPLQKHLPESSQMIATDIVAPFLTPFKMTAILSVFIAMPYILHQAWAFISPGLYRHEKRFAFPLLFSSVILFYLGQAFAYFVVFPLAWAILIHAGPEGIQVLPDISSYLNIVLKMFFAFGLAFEIPIATVLMVWSGLTTVESLREKRPYVIVGVFVVGMLLTPPDIFSQILLAIPMWILFELGILFAGIKRSDSQPNAE</sequence>
<keyword evidence="2 5" id="KW-0812">Transmembrane</keyword>
<organism evidence="6 7">
    <name type="scientific">Aliikangiella maris</name>
    <dbReference type="NCBI Taxonomy" id="3162458"/>
    <lineage>
        <taxon>Bacteria</taxon>
        <taxon>Pseudomonadati</taxon>
        <taxon>Pseudomonadota</taxon>
        <taxon>Gammaproteobacteria</taxon>
        <taxon>Oceanospirillales</taxon>
        <taxon>Pleioneaceae</taxon>
        <taxon>Aliikangiella</taxon>
    </lineage>
</organism>
<evidence type="ECO:0000256" key="3">
    <source>
        <dbReference type="ARBA" id="ARBA00022989"/>
    </source>
</evidence>
<feature type="transmembrane region" description="Helical" evidence="5">
    <location>
        <begin position="30"/>
        <end position="48"/>
    </location>
</feature>
<comment type="function">
    <text evidence="5">Part of the twin-arginine translocation (Tat) system that transports large folded proteins containing a characteristic twin-arginine motif in their signal peptide across membranes. Together with TatB, TatC is part of a receptor directly interacting with Tat signal peptides.</text>
</comment>
<feature type="transmembrane region" description="Helical" evidence="5">
    <location>
        <begin position="226"/>
        <end position="245"/>
    </location>
</feature>
<evidence type="ECO:0000256" key="5">
    <source>
        <dbReference type="HAMAP-Rule" id="MF_00902"/>
    </source>
</evidence>
<keyword evidence="5" id="KW-0653">Protein transport</keyword>
<keyword evidence="5" id="KW-0813">Transport</keyword>
<keyword evidence="5" id="KW-1003">Cell membrane</keyword>
<keyword evidence="4 5" id="KW-0472">Membrane</keyword>
<comment type="subcellular location">
    <subcellularLocation>
        <location evidence="5">Cell membrane</location>
        <topology evidence="5">Multi-pass membrane protein</topology>
    </subcellularLocation>
    <subcellularLocation>
        <location evidence="1">Membrane</location>
        <topology evidence="1">Multi-pass membrane protein</topology>
    </subcellularLocation>
</comment>
<keyword evidence="7" id="KW-1185">Reference proteome</keyword>
<comment type="similarity">
    <text evidence="5">Belongs to the TatC family.</text>
</comment>
<keyword evidence="3 5" id="KW-1133">Transmembrane helix</keyword>
<gene>
    <name evidence="5 6" type="primary">tatC</name>
    <name evidence="6" type="ORF">ABVT43_14430</name>
</gene>
<keyword evidence="5" id="KW-0811">Translocation</keyword>
<evidence type="ECO:0000256" key="4">
    <source>
        <dbReference type="ARBA" id="ARBA00023136"/>
    </source>
</evidence>
<dbReference type="NCBIfam" id="TIGR00945">
    <property type="entry name" value="tatC"/>
    <property type="match status" value="1"/>
</dbReference>
<feature type="transmembrane region" description="Helical" evidence="5">
    <location>
        <begin position="86"/>
        <end position="105"/>
    </location>
</feature>
<dbReference type="PANTHER" id="PTHR30371:SF0">
    <property type="entry name" value="SEC-INDEPENDENT PROTEIN TRANSLOCASE PROTEIN TATC, CHLOROPLASTIC-RELATED"/>
    <property type="match status" value="1"/>
</dbReference>
<evidence type="ECO:0000256" key="1">
    <source>
        <dbReference type="ARBA" id="ARBA00004141"/>
    </source>
</evidence>
<accession>A0ABV2BWL8</accession>
<name>A0ABV2BWL8_9GAMM</name>
<evidence type="ECO:0000313" key="7">
    <source>
        <dbReference type="Proteomes" id="UP001548189"/>
    </source>
</evidence>
<evidence type="ECO:0000256" key="2">
    <source>
        <dbReference type="ARBA" id="ARBA00022692"/>
    </source>
</evidence>
<feature type="transmembrane region" description="Helical" evidence="5">
    <location>
        <begin position="167"/>
        <end position="191"/>
    </location>
</feature>
<protein>
    <recommendedName>
        <fullName evidence="5">Sec-independent protein translocase protein TatC</fullName>
    </recommendedName>
</protein>
<proteinExistence type="inferred from homology"/>
<dbReference type="Proteomes" id="UP001548189">
    <property type="component" value="Unassembled WGS sequence"/>
</dbReference>
<feature type="transmembrane region" description="Helical" evidence="5">
    <location>
        <begin position="117"/>
        <end position="147"/>
    </location>
</feature>
<dbReference type="EMBL" id="JBEVCJ010000020">
    <property type="protein sequence ID" value="MET1256334.1"/>
    <property type="molecule type" value="Genomic_DNA"/>
</dbReference>
<reference evidence="6 7" key="1">
    <citation type="submission" date="2024-06" db="EMBL/GenBank/DDBJ databases">
        <authorList>
            <person name="Li F."/>
        </authorList>
    </citation>
    <scope>NUCLEOTIDE SEQUENCE [LARGE SCALE GENOMIC DNA]</scope>
    <source>
        <strain evidence="6 7">GXAS 311</strain>
    </source>
</reference>
<feature type="transmembrane region" description="Helical" evidence="5">
    <location>
        <begin position="203"/>
        <end position="220"/>
    </location>
</feature>
<dbReference type="Pfam" id="PF00902">
    <property type="entry name" value="TatC"/>
    <property type="match status" value="1"/>
</dbReference>
<comment type="subunit">
    <text evidence="5">The Tat system comprises two distinct complexes: a TatABC complex, containing multiple copies of TatA, TatB and TatC subunits, and a separate TatA complex, containing only TatA subunits. Substrates initially bind to the TatABC complex, which probably triggers association of the separate TatA complex to form the active translocon.</text>
</comment>
<evidence type="ECO:0000313" key="6">
    <source>
        <dbReference type="EMBL" id="MET1256334.1"/>
    </source>
</evidence>
<dbReference type="PRINTS" id="PR01840">
    <property type="entry name" value="TATCFAMILY"/>
</dbReference>
<dbReference type="RefSeq" id="WP_353896919.1">
    <property type="nucleotide sequence ID" value="NZ_JBEVCJ010000020.1"/>
</dbReference>
<dbReference type="HAMAP" id="MF_00902">
    <property type="entry name" value="TatC"/>
    <property type="match status" value="1"/>
</dbReference>
<dbReference type="PANTHER" id="PTHR30371">
    <property type="entry name" value="SEC-INDEPENDENT PROTEIN TRANSLOCASE PROTEIN TATC"/>
    <property type="match status" value="1"/>
</dbReference>
<dbReference type="InterPro" id="IPR002033">
    <property type="entry name" value="TatC"/>
</dbReference>
<comment type="caution">
    <text evidence="6">The sequence shown here is derived from an EMBL/GenBank/DDBJ whole genome shotgun (WGS) entry which is preliminary data.</text>
</comment>